<comment type="caution">
    <text evidence="1">The sequence shown here is derived from an EMBL/GenBank/DDBJ whole genome shotgun (WGS) entry which is preliminary data.</text>
</comment>
<accession>A0AAV4NA86</accession>
<evidence type="ECO:0000313" key="2">
    <source>
        <dbReference type="Proteomes" id="UP001054945"/>
    </source>
</evidence>
<name>A0AAV4NA86_CAEEX</name>
<reference evidence="1 2" key="1">
    <citation type="submission" date="2021-06" db="EMBL/GenBank/DDBJ databases">
        <title>Caerostris extrusa draft genome.</title>
        <authorList>
            <person name="Kono N."/>
            <person name="Arakawa K."/>
        </authorList>
    </citation>
    <scope>NUCLEOTIDE SEQUENCE [LARGE SCALE GENOMIC DNA]</scope>
</reference>
<dbReference type="Proteomes" id="UP001054945">
    <property type="component" value="Unassembled WGS sequence"/>
</dbReference>
<dbReference type="AlphaFoldDB" id="A0AAV4NA86"/>
<protein>
    <submittedName>
        <fullName evidence="1">Uncharacterized protein</fullName>
    </submittedName>
</protein>
<keyword evidence="2" id="KW-1185">Reference proteome</keyword>
<proteinExistence type="predicted"/>
<evidence type="ECO:0000313" key="1">
    <source>
        <dbReference type="EMBL" id="GIX81744.1"/>
    </source>
</evidence>
<sequence length="87" mass="10119">MQQTVLPQIARDEFALNRGENFLLWEIVFVLLSIMRFREQMQKHILVFLLKVDSSVEFLLEGQIKMERQRAKVTALKCDGIAVQVAV</sequence>
<gene>
    <name evidence="1" type="ORF">CEXT_372851</name>
</gene>
<dbReference type="EMBL" id="BPLR01003161">
    <property type="protein sequence ID" value="GIX81744.1"/>
    <property type="molecule type" value="Genomic_DNA"/>
</dbReference>
<organism evidence="1 2">
    <name type="scientific">Caerostris extrusa</name>
    <name type="common">Bark spider</name>
    <name type="synonym">Caerostris bankana</name>
    <dbReference type="NCBI Taxonomy" id="172846"/>
    <lineage>
        <taxon>Eukaryota</taxon>
        <taxon>Metazoa</taxon>
        <taxon>Ecdysozoa</taxon>
        <taxon>Arthropoda</taxon>
        <taxon>Chelicerata</taxon>
        <taxon>Arachnida</taxon>
        <taxon>Araneae</taxon>
        <taxon>Araneomorphae</taxon>
        <taxon>Entelegynae</taxon>
        <taxon>Araneoidea</taxon>
        <taxon>Araneidae</taxon>
        <taxon>Caerostris</taxon>
    </lineage>
</organism>